<dbReference type="InterPro" id="IPR045337">
    <property type="entry name" value="MmgE_PrpD_C"/>
</dbReference>
<dbReference type="InterPro" id="IPR045336">
    <property type="entry name" value="MmgE_PrpD_N"/>
</dbReference>
<dbReference type="Pfam" id="PF19305">
    <property type="entry name" value="MmgE_PrpD_C"/>
    <property type="match status" value="1"/>
</dbReference>
<evidence type="ECO:0000259" key="3">
    <source>
        <dbReference type="Pfam" id="PF19305"/>
    </source>
</evidence>
<dbReference type="InterPro" id="IPR042188">
    <property type="entry name" value="MmgE/PrpD_sf_2"/>
</dbReference>
<name>A0A9E7UAV0_9EURY</name>
<dbReference type="Gene3D" id="3.30.1330.120">
    <property type="entry name" value="2-methylcitrate dehydratase PrpD"/>
    <property type="match status" value="1"/>
</dbReference>
<evidence type="ECO:0000313" key="4">
    <source>
        <dbReference type="EMBL" id="UWM54422.1"/>
    </source>
</evidence>
<dbReference type="Proteomes" id="UP001057580">
    <property type="component" value="Chromosome"/>
</dbReference>
<dbReference type="Pfam" id="PF03972">
    <property type="entry name" value="MmgE_PrpD_N"/>
    <property type="match status" value="1"/>
</dbReference>
<dbReference type="RefSeq" id="WP_260593442.1">
    <property type="nucleotide sequence ID" value="NZ_CP104003.1"/>
</dbReference>
<dbReference type="EMBL" id="CP104003">
    <property type="protein sequence ID" value="UWM54422.1"/>
    <property type="molecule type" value="Genomic_DNA"/>
</dbReference>
<dbReference type="Gene3D" id="1.10.4100.10">
    <property type="entry name" value="2-methylcitrate dehydratase PrpD"/>
    <property type="match status" value="1"/>
</dbReference>
<evidence type="ECO:0000313" key="5">
    <source>
        <dbReference type="Proteomes" id="UP001057580"/>
    </source>
</evidence>
<dbReference type="PANTHER" id="PTHR16943:SF8">
    <property type="entry name" value="2-METHYLCITRATE DEHYDRATASE"/>
    <property type="match status" value="1"/>
</dbReference>
<evidence type="ECO:0000259" key="2">
    <source>
        <dbReference type="Pfam" id="PF03972"/>
    </source>
</evidence>
<keyword evidence="5" id="KW-1185">Reference proteome</keyword>
<protein>
    <submittedName>
        <fullName evidence="4">MmgE/PrpD family protein</fullName>
    </submittedName>
</protein>
<sequence length="467" mass="48884">MATDGPTSDTTPTERLVEACYTVDWGDVPQRERAHAVSLFTDLVGVVLGSADSVESSRIVRDYARSYGGGPASIVGVPEGGPPAVAAFANGTVAHGIELDDTHSGSSAHPGAVVFPTALAVAETEGATGREFVSAVVAGYELAIRIGRAADPAALYDRGFHPTAVCGVFGAALTAARLQGLDLEAAVNAVGIAGSFAAGNLEYLADGTLSKRIQPGVAARSGVTAAALAARGYTGPRTILEGENGFLDGYSDRASLDPLFDEFDDGYTFEIARTGVKPHACCRYNQTPIDAVLSLRDEHGLAPADVESITVGVVDAAFGLVAEPWEAKLAPRTPTDAQFSLPYSVAVALTEGRAFFEQYREPYLTDDRVLSLAERVSVEHAPELEAAFPDQWGARVTVTRTDGTELTARLETCKGDPSNMLTAAELDEKFRSLAGRQLDDEALDRLAAATRDIAAAESVTAVTDAFS</sequence>
<proteinExistence type="inferred from homology"/>
<dbReference type="GO" id="GO:0016829">
    <property type="term" value="F:lyase activity"/>
    <property type="evidence" value="ECO:0007669"/>
    <property type="project" value="InterPro"/>
</dbReference>
<feature type="domain" description="MmgE/PrpD N-terminal" evidence="2">
    <location>
        <begin position="15"/>
        <end position="256"/>
    </location>
</feature>
<organism evidence="4 5">
    <name type="scientific">Salinirubellus salinus</name>
    <dbReference type="NCBI Taxonomy" id="1364945"/>
    <lineage>
        <taxon>Archaea</taxon>
        <taxon>Methanobacteriati</taxon>
        <taxon>Methanobacteriota</taxon>
        <taxon>Stenosarchaea group</taxon>
        <taxon>Halobacteria</taxon>
        <taxon>Halobacteriales</taxon>
        <taxon>Natronomonadaceae</taxon>
        <taxon>Salinirubellus</taxon>
    </lineage>
</organism>
<dbReference type="PANTHER" id="PTHR16943">
    <property type="entry name" value="2-METHYLCITRATE DEHYDRATASE-RELATED"/>
    <property type="match status" value="1"/>
</dbReference>
<dbReference type="InterPro" id="IPR036148">
    <property type="entry name" value="MmgE/PrpD_sf"/>
</dbReference>
<evidence type="ECO:0000256" key="1">
    <source>
        <dbReference type="ARBA" id="ARBA00006174"/>
    </source>
</evidence>
<feature type="domain" description="MmgE/PrpD C-terminal" evidence="3">
    <location>
        <begin position="279"/>
        <end position="442"/>
    </location>
</feature>
<dbReference type="AlphaFoldDB" id="A0A9E7UAV0"/>
<dbReference type="KEGG" id="ssai:N0B31_20170"/>
<reference evidence="4" key="1">
    <citation type="submission" date="2022-09" db="EMBL/GenBank/DDBJ databases">
        <title>Diverse halophilic archaea isolated from saline environments.</title>
        <authorList>
            <person name="Cui H.-L."/>
        </authorList>
    </citation>
    <scope>NUCLEOTIDE SEQUENCE</scope>
    <source>
        <strain evidence="4">ZS-35-S2</strain>
    </source>
</reference>
<dbReference type="GeneID" id="74944790"/>
<dbReference type="SUPFAM" id="SSF103378">
    <property type="entry name" value="2-methylcitrate dehydratase PrpD"/>
    <property type="match status" value="1"/>
</dbReference>
<comment type="similarity">
    <text evidence="1">Belongs to the PrpD family.</text>
</comment>
<dbReference type="InterPro" id="IPR042183">
    <property type="entry name" value="MmgE/PrpD_sf_1"/>
</dbReference>
<gene>
    <name evidence="4" type="ORF">N0B31_20170</name>
</gene>
<accession>A0A9E7UAV0</accession>
<dbReference type="InterPro" id="IPR005656">
    <property type="entry name" value="MmgE_PrpD"/>
</dbReference>